<keyword evidence="1" id="KW-1133">Transmembrane helix</keyword>
<evidence type="ECO:0000313" key="3">
    <source>
        <dbReference type="Proteomes" id="UP000030745"/>
    </source>
</evidence>
<name>A0A067CM47_SAPPC</name>
<reference evidence="2 3" key="1">
    <citation type="journal article" date="2013" name="PLoS Genet.">
        <title>Distinctive expansion of potential virulence genes in the genome of the oomycete fish pathogen Saprolegnia parasitica.</title>
        <authorList>
            <person name="Jiang R.H."/>
            <person name="de Bruijn I."/>
            <person name="Haas B.J."/>
            <person name="Belmonte R."/>
            <person name="Lobach L."/>
            <person name="Christie J."/>
            <person name="van den Ackerveken G."/>
            <person name="Bottin A."/>
            <person name="Bulone V."/>
            <person name="Diaz-Moreno S.M."/>
            <person name="Dumas B."/>
            <person name="Fan L."/>
            <person name="Gaulin E."/>
            <person name="Govers F."/>
            <person name="Grenville-Briggs L.J."/>
            <person name="Horner N.R."/>
            <person name="Levin J.Z."/>
            <person name="Mammella M."/>
            <person name="Meijer H.J."/>
            <person name="Morris P."/>
            <person name="Nusbaum C."/>
            <person name="Oome S."/>
            <person name="Phillips A.J."/>
            <person name="van Rooyen D."/>
            <person name="Rzeszutek E."/>
            <person name="Saraiva M."/>
            <person name="Secombes C.J."/>
            <person name="Seidl M.F."/>
            <person name="Snel B."/>
            <person name="Stassen J.H."/>
            <person name="Sykes S."/>
            <person name="Tripathy S."/>
            <person name="van den Berg H."/>
            <person name="Vega-Arreguin J.C."/>
            <person name="Wawra S."/>
            <person name="Young S.K."/>
            <person name="Zeng Q."/>
            <person name="Dieguez-Uribeondo J."/>
            <person name="Russ C."/>
            <person name="Tyler B.M."/>
            <person name="van West P."/>
        </authorList>
    </citation>
    <scope>NUCLEOTIDE SEQUENCE [LARGE SCALE GENOMIC DNA]</scope>
    <source>
        <strain evidence="2 3">CBS 223.65</strain>
    </source>
</reference>
<organism evidence="2 3">
    <name type="scientific">Saprolegnia parasitica (strain CBS 223.65)</name>
    <dbReference type="NCBI Taxonomy" id="695850"/>
    <lineage>
        <taxon>Eukaryota</taxon>
        <taxon>Sar</taxon>
        <taxon>Stramenopiles</taxon>
        <taxon>Oomycota</taxon>
        <taxon>Saprolegniomycetes</taxon>
        <taxon>Saprolegniales</taxon>
        <taxon>Saprolegniaceae</taxon>
        <taxon>Saprolegnia</taxon>
    </lineage>
</organism>
<evidence type="ECO:0000256" key="1">
    <source>
        <dbReference type="SAM" id="Phobius"/>
    </source>
</evidence>
<gene>
    <name evidence="2" type="ORF">SPRG_06879</name>
</gene>
<dbReference type="OrthoDB" id="10503951at2759"/>
<sequence>MILFATLLGGHLGRIGAPLAAPLARCAKNFVITLMRKKRDKLACKYTAKFGFVATIAAFASVCLITLHLAPETRLLSTDPRHKHWNMFIKCILNEPTEKRQRRRDELRPSVQGDGDLSRAWVELAPARDDEKHLGRRICSGR</sequence>
<dbReference type="VEuPathDB" id="FungiDB:SPRG_06879"/>
<dbReference type="GeneID" id="24129199"/>
<evidence type="ECO:0000313" key="2">
    <source>
        <dbReference type="EMBL" id="KDO27611.1"/>
    </source>
</evidence>
<dbReference type="Proteomes" id="UP000030745">
    <property type="component" value="Unassembled WGS sequence"/>
</dbReference>
<keyword evidence="1" id="KW-0812">Transmembrane</keyword>
<keyword evidence="3" id="KW-1185">Reference proteome</keyword>
<protein>
    <submittedName>
        <fullName evidence="2">Uncharacterized protein</fullName>
    </submittedName>
</protein>
<accession>A0A067CM47</accession>
<dbReference type="KEGG" id="spar:SPRG_06879"/>
<proteinExistence type="predicted"/>
<keyword evidence="1" id="KW-0472">Membrane</keyword>
<dbReference type="AlphaFoldDB" id="A0A067CM47"/>
<dbReference type="RefSeq" id="XP_012201733.1">
    <property type="nucleotide sequence ID" value="XM_012346343.1"/>
</dbReference>
<dbReference type="OMA" id="LACKYTA"/>
<dbReference type="EMBL" id="KK583216">
    <property type="protein sequence ID" value="KDO27611.1"/>
    <property type="molecule type" value="Genomic_DNA"/>
</dbReference>
<feature type="transmembrane region" description="Helical" evidence="1">
    <location>
        <begin position="50"/>
        <end position="70"/>
    </location>
</feature>